<keyword evidence="2" id="KW-0732">Signal</keyword>
<evidence type="ECO:0000256" key="1">
    <source>
        <dbReference type="SAM" id="MobiDB-lite"/>
    </source>
</evidence>
<feature type="chain" id="PRO_5040990042" description="Secreted protein" evidence="2">
    <location>
        <begin position="27"/>
        <end position="118"/>
    </location>
</feature>
<evidence type="ECO:0000313" key="3">
    <source>
        <dbReference type="EMBL" id="CAI6337108.1"/>
    </source>
</evidence>
<proteinExistence type="predicted"/>
<accession>A0A9W4UMT8</accession>
<dbReference type="Proteomes" id="UP001152607">
    <property type="component" value="Unassembled WGS sequence"/>
</dbReference>
<organism evidence="3 4">
    <name type="scientific">Periconia digitata</name>
    <dbReference type="NCBI Taxonomy" id="1303443"/>
    <lineage>
        <taxon>Eukaryota</taxon>
        <taxon>Fungi</taxon>
        <taxon>Dikarya</taxon>
        <taxon>Ascomycota</taxon>
        <taxon>Pezizomycotina</taxon>
        <taxon>Dothideomycetes</taxon>
        <taxon>Pleosporomycetidae</taxon>
        <taxon>Pleosporales</taxon>
        <taxon>Massarineae</taxon>
        <taxon>Periconiaceae</taxon>
        <taxon>Periconia</taxon>
    </lineage>
</organism>
<feature type="region of interest" description="Disordered" evidence="1">
    <location>
        <begin position="34"/>
        <end position="55"/>
    </location>
</feature>
<gene>
    <name evidence="3" type="ORF">PDIGIT_LOCUS10216</name>
</gene>
<feature type="signal peptide" evidence="2">
    <location>
        <begin position="1"/>
        <end position="26"/>
    </location>
</feature>
<feature type="compositionally biased region" description="Polar residues" evidence="1">
    <location>
        <begin position="43"/>
        <end position="55"/>
    </location>
</feature>
<name>A0A9W4UMT8_9PLEO</name>
<protein>
    <recommendedName>
        <fullName evidence="5">Secreted protein</fullName>
    </recommendedName>
</protein>
<evidence type="ECO:0008006" key="5">
    <source>
        <dbReference type="Google" id="ProtNLM"/>
    </source>
</evidence>
<dbReference type="AlphaFoldDB" id="A0A9W4UMT8"/>
<reference evidence="3" key="1">
    <citation type="submission" date="2023-01" db="EMBL/GenBank/DDBJ databases">
        <authorList>
            <person name="Van Ghelder C."/>
            <person name="Rancurel C."/>
        </authorList>
    </citation>
    <scope>NUCLEOTIDE SEQUENCE</scope>
    <source>
        <strain evidence="3">CNCM I-4278</strain>
    </source>
</reference>
<evidence type="ECO:0000256" key="2">
    <source>
        <dbReference type="SAM" id="SignalP"/>
    </source>
</evidence>
<feature type="region of interest" description="Disordered" evidence="1">
    <location>
        <begin position="77"/>
        <end position="118"/>
    </location>
</feature>
<sequence>MQWLTIAGARLALLASLLTIVQHVAPDFSINCTRPRDGIQGNRGPNRTPRSLLDSEQTARIVMSSQVRHGAVHTYTSRLNKLKSHSPYGGDVLPRPRKEGAASAGHARAHAVDSSAPR</sequence>
<keyword evidence="4" id="KW-1185">Reference proteome</keyword>
<comment type="caution">
    <text evidence="3">The sequence shown here is derived from an EMBL/GenBank/DDBJ whole genome shotgun (WGS) entry which is preliminary data.</text>
</comment>
<dbReference type="EMBL" id="CAOQHR010000007">
    <property type="protein sequence ID" value="CAI6337108.1"/>
    <property type="molecule type" value="Genomic_DNA"/>
</dbReference>
<evidence type="ECO:0000313" key="4">
    <source>
        <dbReference type="Proteomes" id="UP001152607"/>
    </source>
</evidence>